<feature type="transmembrane region" description="Helical" evidence="1">
    <location>
        <begin position="6"/>
        <end position="22"/>
    </location>
</feature>
<name>Q73KA5_TREDE</name>
<keyword evidence="3" id="KW-1185">Reference proteome</keyword>
<feature type="transmembrane region" description="Helical" evidence="1">
    <location>
        <begin position="43"/>
        <end position="66"/>
    </location>
</feature>
<accession>Q73KA5</accession>
<dbReference type="PaxDb" id="243275-TDE_2314"/>
<proteinExistence type="predicted"/>
<dbReference type="Proteomes" id="UP000008212">
    <property type="component" value="Chromosome"/>
</dbReference>
<dbReference type="AlphaFoldDB" id="Q73KA5"/>
<dbReference type="KEGG" id="tde:TDE_2314"/>
<keyword evidence="1" id="KW-1133">Transmembrane helix</keyword>
<keyword evidence="1" id="KW-0472">Membrane</keyword>
<evidence type="ECO:0000256" key="1">
    <source>
        <dbReference type="SAM" id="Phobius"/>
    </source>
</evidence>
<dbReference type="HOGENOM" id="CLU_2572855_0_0_12"/>
<dbReference type="EMBL" id="AE017226">
    <property type="protein sequence ID" value="AAS12833.1"/>
    <property type="molecule type" value="Genomic_DNA"/>
</dbReference>
<gene>
    <name evidence="2" type="ordered locus">TDE_2314</name>
</gene>
<evidence type="ECO:0000313" key="3">
    <source>
        <dbReference type="Proteomes" id="UP000008212"/>
    </source>
</evidence>
<organism evidence="2 3">
    <name type="scientific">Treponema denticola (strain ATCC 35405 / DSM 14222 / CIP 103919 / JCM 8153 / KCTC 15104)</name>
    <dbReference type="NCBI Taxonomy" id="243275"/>
    <lineage>
        <taxon>Bacteria</taxon>
        <taxon>Pseudomonadati</taxon>
        <taxon>Spirochaetota</taxon>
        <taxon>Spirochaetia</taxon>
        <taxon>Spirochaetales</taxon>
        <taxon>Treponemataceae</taxon>
        <taxon>Treponema</taxon>
    </lineage>
</organism>
<dbReference type="STRING" id="243275.TDE_2314"/>
<evidence type="ECO:0000313" key="2">
    <source>
        <dbReference type="EMBL" id="AAS12833.1"/>
    </source>
</evidence>
<protein>
    <submittedName>
        <fullName evidence="2">Uncharacterized protein</fullName>
    </submittedName>
</protein>
<sequence length="81" mass="9557">MSLWYSIALFAVNYNFLGFFLFNRSERKALSLRSTSQRCFDSILNNTFLNLPLAFLAGLAVLFYIFKNYSTFTWKRLHNVL</sequence>
<reference evidence="2 3" key="1">
    <citation type="journal article" date="2004" name="Proc. Natl. Acad. Sci. U.S.A.">
        <title>Comparison of the genome of the oral pathogen Treponema denticola with other spirochete genomes.</title>
        <authorList>
            <person name="Seshadri R."/>
            <person name="Myers G.S."/>
            <person name="Tettelin H."/>
            <person name="Eisen J.A."/>
            <person name="Heidelberg J.F."/>
            <person name="Dodson R.J."/>
            <person name="Davidsen T.M."/>
            <person name="DeBoy R.T."/>
            <person name="Fouts D.E."/>
            <person name="Haft D.H."/>
            <person name="Selengut J."/>
            <person name="Ren Q."/>
            <person name="Brinkac L.M."/>
            <person name="Madupu R."/>
            <person name="Kolonay J."/>
            <person name="Durkin S.A."/>
            <person name="Daugherty S.C."/>
            <person name="Shetty J."/>
            <person name="Shvartsbeyn A."/>
            <person name="Gebregeorgis E."/>
            <person name="Geer K."/>
            <person name="Tsegaye G."/>
            <person name="Malek J."/>
            <person name="Ayodeji B."/>
            <person name="Shatsman S."/>
            <person name="McLeod M.P."/>
            <person name="Smajs D."/>
            <person name="Howell J.K."/>
            <person name="Pal S."/>
            <person name="Amin A."/>
            <person name="Vashisth P."/>
            <person name="McNeill T.Z."/>
            <person name="Xiang Q."/>
            <person name="Sodergren E."/>
            <person name="Baca E."/>
            <person name="Weinstock G.M."/>
            <person name="Norris S.J."/>
            <person name="Fraser C.M."/>
            <person name="Paulsen I.T."/>
        </authorList>
    </citation>
    <scope>NUCLEOTIDE SEQUENCE [LARGE SCALE GENOMIC DNA]</scope>
    <source>
        <strain evidence="3">ATCC 35405 / DSM 14222 / CIP 103919 / JCM 8153 / KCTC 15104</strain>
    </source>
</reference>
<keyword evidence="1" id="KW-0812">Transmembrane</keyword>